<feature type="domain" description="ATP phosphoribosyltransferase catalytic" evidence="8">
    <location>
        <begin position="53"/>
        <end position="193"/>
    </location>
</feature>
<keyword evidence="6" id="KW-0808">Transferase</keyword>
<dbReference type="InterPro" id="IPR013820">
    <property type="entry name" value="ATP_PRibTrfase_cat"/>
</dbReference>
<proteinExistence type="predicted"/>
<evidence type="ECO:0000256" key="3">
    <source>
        <dbReference type="ARBA" id="ARBA00011946"/>
    </source>
</evidence>
<dbReference type="EMBL" id="UINC01128037">
    <property type="protein sequence ID" value="SVD07541.1"/>
    <property type="molecule type" value="Genomic_DNA"/>
</dbReference>
<evidence type="ECO:0000256" key="1">
    <source>
        <dbReference type="ARBA" id="ARBA00000915"/>
    </source>
</evidence>
<gene>
    <name evidence="9" type="ORF">METZ01_LOCUS360395</name>
</gene>
<reference evidence="9" key="1">
    <citation type="submission" date="2018-05" db="EMBL/GenBank/DDBJ databases">
        <authorList>
            <person name="Lanie J.A."/>
            <person name="Ng W.-L."/>
            <person name="Kazmierczak K.M."/>
            <person name="Andrzejewski T.M."/>
            <person name="Davidsen T.M."/>
            <person name="Wayne K.J."/>
            <person name="Tettelin H."/>
            <person name="Glass J.I."/>
            <person name="Rusch D."/>
            <person name="Podicherti R."/>
            <person name="Tsui H.-C.T."/>
            <person name="Winkler M.E."/>
        </authorList>
    </citation>
    <scope>NUCLEOTIDE SEQUENCE</scope>
</reference>
<keyword evidence="4" id="KW-0028">Amino-acid biosynthesis</keyword>
<name>A0A382SF66_9ZZZZ</name>
<dbReference type="EC" id="2.4.2.17" evidence="3"/>
<dbReference type="InterPro" id="IPR018198">
    <property type="entry name" value="ATP_PRibTrfase_CS"/>
</dbReference>
<dbReference type="InterPro" id="IPR001348">
    <property type="entry name" value="ATP_PRibTrfase_HisG"/>
</dbReference>
<dbReference type="SUPFAM" id="SSF53850">
    <property type="entry name" value="Periplasmic binding protein-like II"/>
    <property type="match status" value="1"/>
</dbReference>
<dbReference type="UniPathway" id="UPA00031">
    <property type="reaction ID" value="UER00006"/>
</dbReference>
<evidence type="ECO:0000313" key="9">
    <source>
        <dbReference type="EMBL" id="SVD07541.1"/>
    </source>
</evidence>
<protein>
    <recommendedName>
        <fullName evidence="3">ATP phosphoribosyltransferase</fullName>
        <ecNumber evidence="3">2.4.2.17</ecNumber>
    </recommendedName>
</protein>
<organism evidence="9">
    <name type="scientific">marine metagenome</name>
    <dbReference type="NCBI Taxonomy" id="408172"/>
    <lineage>
        <taxon>unclassified sequences</taxon>
        <taxon>metagenomes</taxon>
        <taxon>ecological metagenomes</taxon>
    </lineage>
</organism>
<feature type="non-terminal residue" evidence="9">
    <location>
        <position position="199"/>
    </location>
</feature>
<dbReference type="PANTHER" id="PTHR21403">
    <property type="entry name" value="ATP PHOSPHORIBOSYLTRANSFERASE ATP-PRTASE"/>
    <property type="match status" value="1"/>
</dbReference>
<evidence type="ECO:0000256" key="7">
    <source>
        <dbReference type="ARBA" id="ARBA00023102"/>
    </source>
</evidence>
<evidence type="ECO:0000256" key="6">
    <source>
        <dbReference type="ARBA" id="ARBA00022679"/>
    </source>
</evidence>
<dbReference type="Pfam" id="PF01634">
    <property type="entry name" value="HisG"/>
    <property type="match status" value="1"/>
</dbReference>
<dbReference type="PROSITE" id="PS01316">
    <property type="entry name" value="ATP_P_PHORIBOSYLTR"/>
    <property type="match status" value="1"/>
</dbReference>
<evidence type="ECO:0000256" key="5">
    <source>
        <dbReference type="ARBA" id="ARBA00022676"/>
    </source>
</evidence>
<keyword evidence="5" id="KW-0328">Glycosyltransferase</keyword>
<dbReference type="GO" id="GO:0003879">
    <property type="term" value="F:ATP phosphoribosyltransferase activity"/>
    <property type="evidence" value="ECO:0007669"/>
    <property type="project" value="UniProtKB-EC"/>
</dbReference>
<comment type="pathway">
    <text evidence="2">Amino-acid biosynthesis; L-histidine biosynthesis; L-histidine from 5-phospho-alpha-D-ribose 1-diphosphate: step 1/9.</text>
</comment>
<dbReference type="Gene3D" id="3.40.190.10">
    <property type="entry name" value="Periplasmic binding protein-like II"/>
    <property type="match status" value="2"/>
</dbReference>
<evidence type="ECO:0000259" key="8">
    <source>
        <dbReference type="Pfam" id="PF01634"/>
    </source>
</evidence>
<evidence type="ECO:0000256" key="4">
    <source>
        <dbReference type="ARBA" id="ARBA00022605"/>
    </source>
</evidence>
<dbReference type="AlphaFoldDB" id="A0A382SF66"/>
<sequence length="199" mass="21937">MDELHLALPVSGALYEGSMKLFNDCGLGISRSNDRVYTATIPSIEGLNVIFQRQSDIPSRLDAKVADMGIVGLDSFYEFKVDNGNTITLIEDLGFGKSDLVLAVPDAWLDISNLNDLANLSYEMRDKGKDLRIATKYPRLLSRFLNNNSIFYFQIVDASGGIEAAPFIGYADLICDITATGNTLRQNRLKIINDGIVFS</sequence>
<accession>A0A382SF66</accession>
<dbReference type="GO" id="GO:0005737">
    <property type="term" value="C:cytoplasm"/>
    <property type="evidence" value="ECO:0007669"/>
    <property type="project" value="InterPro"/>
</dbReference>
<comment type="catalytic activity">
    <reaction evidence="1">
        <text>1-(5-phospho-beta-D-ribosyl)-ATP + diphosphate = 5-phospho-alpha-D-ribose 1-diphosphate + ATP</text>
        <dbReference type="Rhea" id="RHEA:18473"/>
        <dbReference type="ChEBI" id="CHEBI:30616"/>
        <dbReference type="ChEBI" id="CHEBI:33019"/>
        <dbReference type="ChEBI" id="CHEBI:58017"/>
        <dbReference type="ChEBI" id="CHEBI:73183"/>
        <dbReference type="EC" id="2.4.2.17"/>
    </reaction>
</comment>
<evidence type="ECO:0000256" key="2">
    <source>
        <dbReference type="ARBA" id="ARBA00004667"/>
    </source>
</evidence>
<dbReference type="GO" id="GO:0000105">
    <property type="term" value="P:L-histidine biosynthetic process"/>
    <property type="evidence" value="ECO:0007669"/>
    <property type="project" value="UniProtKB-UniPathway"/>
</dbReference>
<dbReference type="NCBIfam" id="TIGR00070">
    <property type="entry name" value="hisG"/>
    <property type="match status" value="1"/>
</dbReference>
<dbReference type="PANTHER" id="PTHR21403:SF8">
    <property type="entry name" value="ATP PHOSPHORIBOSYLTRANSFERASE"/>
    <property type="match status" value="1"/>
</dbReference>
<keyword evidence="7" id="KW-0368">Histidine biosynthesis</keyword>